<name>A0A934WQM3_9FIRM</name>
<keyword evidence="5" id="KW-1185">Reference proteome</keyword>
<dbReference type="PROSITE" id="PS51736">
    <property type="entry name" value="RECOMBINASES_3"/>
    <property type="match status" value="1"/>
</dbReference>
<dbReference type="Gene3D" id="3.90.1750.20">
    <property type="entry name" value="Putative Large Serine Recombinase, Chain B, Domain 2"/>
    <property type="match status" value="1"/>
</dbReference>
<keyword evidence="1" id="KW-0175">Coiled coil</keyword>
<evidence type="ECO:0000256" key="1">
    <source>
        <dbReference type="SAM" id="Coils"/>
    </source>
</evidence>
<protein>
    <submittedName>
        <fullName evidence="4">Recombinase family protein</fullName>
    </submittedName>
</protein>
<dbReference type="SMART" id="SM00857">
    <property type="entry name" value="Resolvase"/>
    <property type="match status" value="1"/>
</dbReference>
<organism evidence="4 5">
    <name type="scientific">Ruminococcus difficilis</name>
    <dbReference type="NCBI Taxonomy" id="2763069"/>
    <lineage>
        <taxon>Bacteria</taxon>
        <taxon>Bacillati</taxon>
        <taxon>Bacillota</taxon>
        <taxon>Clostridia</taxon>
        <taxon>Eubacteriales</taxon>
        <taxon>Oscillospiraceae</taxon>
        <taxon>Ruminococcus</taxon>
    </lineage>
</organism>
<dbReference type="Pfam" id="PF00239">
    <property type="entry name" value="Resolvase"/>
    <property type="match status" value="1"/>
</dbReference>
<dbReference type="Gene3D" id="3.40.50.1390">
    <property type="entry name" value="Resolvase, N-terminal catalytic domain"/>
    <property type="match status" value="1"/>
</dbReference>
<sequence>MNGVIYARYSSDNQREESIEGQLRECMAFAEKNDIQIVETYIDRALSAKTDNRPAFQRMIRDSAKEQFEVIIVWKLDRFARNRYDSAHYKAILRRNNVRVVSATEAISQGPEGIILESLLEGMAEYYSAELAEKVLRGMNENAYKCKFNGGTIPYGYYVDDEQHLQIEPATAAIVREVFELYDSGMTMKEIVTTLNDKGLRNRRGNPFKISVVSKMLTNRRYIGEYKFREIVIENGIPAIIPKEMFESVNNKLSANRKKPARKKSGEEYILTTKLYCGNCKSFMVGESGTSRWDKTYRYYKCVSAKRKSGCDKKAVQKDLIEDLVIDQIQKIIRDDSAINLIADKIIKTQGEEDNGIQLLRRQLAEAETSIENLMKAIEMGIITETTKNRLIKLEDRKKELEVRLASETIKKPILTREQIIFWLQRFRTFDPKNPKHRKNMIDSFVNAIVLYDDKIIFYFNYKENAETLYQKDLEDFSDLFVSAPPLRFKACIPLWYTRLKLYQQCAIRDSKASVPSI</sequence>
<accession>A0A934WQM3</accession>
<dbReference type="InterPro" id="IPR036162">
    <property type="entry name" value="Resolvase-like_N_sf"/>
</dbReference>
<comment type="caution">
    <text evidence="4">The sequence shown here is derived from an EMBL/GenBank/DDBJ whole genome shotgun (WGS) entry which is preliminary data.</text>
</comment>
<dbReference type="InterPro" id="IPR038109">
    <property type="entry name" value="DNA_bind_recomb_sf"/>
</dbReference>
<dbReference type="PROSITE" id="PS51737">
    <property type="entry name" value="RECOMBINASE_DNA_BIND"/>
    <property type="match status" value="1"/>
</dbReference>
<dbReference type="CDD" id="cd00338">
    <property type="entry name" value="Ser_Recombinase"/>
    <property type="match status" value="1"/>
</dbReference>
<dbReference type="GO" id="GO:0000150">
    <property type="term" value="F:DNA strand exchange activity"/>
    <property type="evidence" value="ECO:0007669"/>
    <property type="project" value="InterPro"/>
</dbReference>
<dbReference type="Proteomes" id="UP000633365">
    <property type="component" value="Unassembled WGS sequence"/>
</dbReference>
<evidence type="ECO:0000259" key="2">
    <source>
        <dbReference type="PROSITE" id="PS51736"/>
    </source>
</evidence>
<dbReference type="Pfam" id="PF07508">
    <property type="entry name" value="Recombinase"/>
    <property type="match status" value="1"/>
</dbReference>
<dbReference type="RefSeq" id="WP_201427197.1">
    <property type="nucleotide sequence ID" value="NZ_JAEQMG010000048.1"/>
</dbReference>
<evidence type="ECO:0000313" key="5">
    <source>
        <dbReference type="Proteomes" id="UP000633365"/>
    </source>
</evidence>
<dbReference type="InterPro" id="IPR050639">
    <property type="entry name" value="SSR_resolvase"/>
</dbReference>
<dbReference type="SUPFAM" id="SSF53041">
    <property type="entry name" value="Resolvase-like"/>
    <property type="match status" value="1"/>
</dbReference>
<dbReference type="AlphaFoldDB" id="A0A934WQM3"/>
<dbReference type="InterPro" id="IPR006119">
    <property type="entry name" value="Resolv_N"/>
</dbReference>
<dbReference type="EMBL" id="JAEQMG010000048">
    <property type="protein sequence ID" value="MBK6088298.1"/>
    <property type="molecule type" value="Genomic_DNA"/>
</dbReference>
<reference evidence="4" key="1">
    <citation type="submission" date="2021-01" db="EMBL/GenBank/DDBJ databases">
        <title>Genome public.</title>
        <authorList>
            <person name="Liu C."/>
            <person name="Sun Q."/>
        </authorList>
    </citation>
    <scope>NUCLEOTIDE SEQUENCE</scope>
    <source>
        <strain evidence="4">M6</strain>
    </source>
</reference>
<dbReference type="PANTHER" id="PTHR30461:SF23">
    <property type="entry name" value="DNA RECOMBINASE-RELATED"/>
    <property type="match status" value="1"/>
</dbReference>
<dbReference type="InterPro" id="IPR011109">
    <property type="entry name" value="DNA_bind_recombinase_dom"/>
</dbReference>
<proteinExistence type="predicted"/>
<feature type="domain" description="Resolvase/invertase-type recombinase catalytic" evidence="2">
    <location>
        <begin position="2"/>
        <end position="146"/>
    </location>
</feature>
<dbReference type="GO" id="GO:0003677">
    <property type="term" value="F:DNA binding"/>
    <property type="evidence" value="ECO:0007669"/>
    <property type="project" value="InterPro"/>
</dbReference>
<evidence type="ECO:0000259" key="3">
    <source>
        <dbReference type="PROSITE" id="PS51737"/>
    </source>
</evidence>
<evidence type="ECO:0000313" key="4">
    <source>
        <dbReference type="EMBL" id="MBK6088298.1"/>
    </source>
</evidence>
<gene>
    <name evidence="4" type="ORF">JKK62_06445</name>
</gene>
<feature type="domain" description="Recombinase" evidence="3">
    <location>
        <begin position="154"/>
        <end position="259"/>
    </location>
</feature>
<feature type="coiled-coil region" evidence="1">
    <location>
        <begin position="357"/>
        <end position="411"/>
    </location>
</feature>
<dbReference type="InterPro" id="IPR025827">
    <property type="entry name" value="Zn_ribbon_recom_dom"/>
</dbReference>
<dbReference type="PANTHER" id="PTHR30461">
    <property type="entry name" value="DNA-INVERTASE FROM LAMBDOID PROPHAGE"/>
    <property type="match status" value="1"/>
</dbReference>
<dbReference type="Pfam" id="PF13408">
    <property type="entry name" value="Zn_ribbon_recom"/>
    <property type="match status" value="1"/>
</dbReference>